<dbReference type="AlphaFoldDB" id="A0A8K0GU38"/>
<protein>
    <recommendedName>
        <fullName evidence="1">tRNA uridine(34) hydroxylase N-terminal domain-containing protein</fullName>
    </recommendedName>
</protein>
<name>A0A8K0GU38_9ROSA</name>
<evidence type="ECO:0000259" key="1">
    <source>
        <dbReference type="Pfam" id="PF17773"/>
    </source>
</evidence>
<dbReference type="PANTHER" id="PTHR43268">
    <property type="entry name" value="THIOSULFATE SULFURTRANSFERASE/RHODANESE-LIKE DOMAIN-CONTAINING PROTEIN 2"/>
    <property type="match status" value="1"/>
</dbReference>
<dbReference type="InterPro" id="IPR020936">
    <property type="entry name" value="TrhO"/>
</dbReference>
<proteinExistence type="predicted"/>
<feature type="domain" description="tRNA uridine(34) hydroxylase N-terminal" evidence="1">
    <location>
        <begin position="85"/>
        <end position="174"/>
    </location>
</feature>
<dbReference type="InterPro" id="IPR040503">
    <property type="entry name" value="TRHO_N"/>
</dbReference>
<gene>
    <name evidence="2" type="ORF">FNV43_RR21146</name>
</gene>
<accession>A0A8K0GU38</accession>
<dbReference type="OrthoDB" id="25002at2759"/>
<sequence>MRVFGSVTCGTLSSILTPLLDVNRSDPLLPRFYSATIFTHGHPKPFLFLTQKTISVKTQHGSGGGRGIPLQCCKCGGVVPEDNFVVVNFYRFVFIKDPLAEVAKHLNFLKGFDLKGRIYLNEQGINAQYSGPSKGALAYVEWLKEDERFSDILIQVSPALDGHAFPKLKLRYKPSLVQLEGGITHLPLLDPSIRATPLAPSQWRKTLEALNTIDGPSTENLNANYILLDVRNVTIGSGIASLFCYNVANLILRVTHYLKNVLNIKSPCCMDCVKDLRGCCCMNCTDASRLRPVLDGQQRYKKWHIYRDSELQSKLAAR</sequence>
<dbReference type="Gene3D" id="3.30.70.100">
    <property type="match status" value="1"/>
</dbReference>
<dbReference type="Proteomes" id="UP000796880">
    <property type="component" value="Unassembled WGS sequence"/>
</dbReference>
<comment type="caution">
    <text evidence="2">The sequence shown here is derived from an EMBL/GenBank/DDBJ whole genome shotgun (WGS) entry which is preliminary data.</text>
</comment>
<dbReference type="PANTHER" id="PTHR43268:SF3">
    <property type="entry name" value="RHODANESE-LIKE DOMAIN-CONTAINING PROTEIN 7-RELATED"/>
    <property type="match status" value="1"/>
</dbReference>
<dbReference type="EMBL" id="VOIH02000009">
    <property type="protein sequence ID" value="KAF3438384.1"/>
    <property type="molecule type" value="Genomic_DNA"/>
</dbReference>
<keyword evidence="3" id="KW-1185">Reference proteome</keyword>
<reference evidence="2" key="1">
    <citation type="submission" date="2020-03" db="EMBL/GenBank/DDBJ databases">
        <title>A high-quality chromosome-level genome assembly of a woody plant with both climbing and erect habits, Rhamnella rubrinervis.</title>
        <authorList>
            <person name="Lu Z."/>
            <person name="Yang Y."/>
            <person name="Zhu X."/>
            <person name="Sun Y."/>
        </authorList>
    </citation>
    <scope>NUCLEOTIDE SEQUENCE</scope>
    <source>
        <strain evidence="2">BYM</strain>
        <tissue evidence="2">Leaf</tissue>
    </source>
</reference>
<organism evidence="2 3">
    <name type="scientific">Rhamnella rubrinervis</name>
    <dbReference type="NCBI Taxonomy" id="2594499"/>
    <lineage>
        <taxon>Eukaryota</taxon>
        <taxon>Viridiplantae</taxon>
        <taxon>Streptophyta</taxon>
        <taxon>Embryophyta</taxon>
        <taxon>Tracheophyta</taxon>
        <taxon>Spermatophyta</taxon>
        <taxon>Magnoliopsida</taxon>
        <taxon>eudicotyledons</taxon>
        <taxon>Gunneridae</taxon>
        <taxon>Pentapetalae</taxon>
        <taxon>rosids</taxon>
        <taxon>fabids</taxon>
        <taxon>Rosales</taxon>
        <taxon>Rhamnaceae</taxon>
        <taxon>rhamnoid group</taxon>
        <taxon>Rhamneae</taxon>
        <taxon>Rhamnella</taxon>
    </lineage>
</organism>
<evidence type="ECO:0000313" key="2">
    <source>
        <dbReference type="EMBL" id="KAF3438384.1"/>
    </source>
</evidence>
<dbReference type="Pfam" id="PF17773">
    <property type="entry name" value="UPF0176_N"/>
    <property type="match status" value="1"/>
</dbReference>
<evidence type="ECO:0000313" key="3">
    <source>
        <dbReference type="Proteomes" id="UP000796880"/>
    </source>
</evidence>